<dbReference type="AlphaFoldDB" id="A0AAE6ILA0"/>
<dbReference type="GeneID" id="61186514"/>
<dbReference type="GO" id="GO:0016772">
    <property type="term" value="F:transferase activity, transferring phosphorus-containing groups"/>
    <property type="evidence" value="ECO:0007669"/>
    <property type="project" value="InterPro"/>
</dbReference>
<evidence type="ECO:0000256" key="3">
    <source>
        <dbReference type="ARBA" id="ARBA00023169"/>
    </source>
</evidence>
<dbReference type="EMBL" id="CP042374">
    <property type="protein sequence ID" value="QEA33016.1"/>
    <property type="molecule type" value="Genomic_DNA"/>
</dbReference>
<dbReference type="GO" id="GO:0000271">
    <property type="term" value="P:polysaccharide biosynthetic process"/>
    <property type="evidence" value="ECO:0007669"/>
    <property type="project" value="UniProtKB-KW"/>
</dbReference>
<comment type="similarity">
    <text evidence="1">Belongs to the stealth family.</text>
</comment>
<name>A0AAE6ILA0_LEUCA</name>
<feature type="domain" description="Stealth protein CR1 conserved region 1" evidence="5">
    <location>
        <begin position="1"/>
        <end position="26"/>
    </location>
</feature>
<evidence type="ECO:0000259" key="5">
    <source>
        <dbReference type="Pfam" id="PF17101"/>
    </source>
</evidence>
<protein>
    <submittedName>
        <fullName evidence="6">Glycosyl transferase</fullName>
    </submittedName>
</protein>
<accession>A0AAE6ILA0</accession>
<evidence type="ECO:0000256" key="2">
    <source>
        <dbReference type="ARBA" id="ARBA00022679"/>
    </source>
</evidence>
<organism evidence="6 7">
    <name type="scientific">Leuconostoc carnosum</name>
    <dbReference type="NCBI Taxonomy" id="1252"/>
    <lineage>
        <taxon>Bacteria</taxon>
        <taxon>Bacillati</taxon>
        <taxon>Bacillota</taxon>
        <taxon>Bacilli</taxon>
        <taxon>Lactobacillales</taxon>
        <taxon>Lactobacillaceae</taxon>
        <taxon>Leuconostoc</taxon>
    </lineage>
</organism>
<dbReference type="OMA" id="IFKYWFR"/>
<dbReference type="Proteomes" id="UP000321332">
    <property type="component" value="Chromosome"/>
</dbReference>
<feature type="domain" description="Stealth protein CR2 conserved region 2" evidence="4">
    <location>
        <begin position="36"/>
        <end position="140"/>
    </location>
</feature>
<dbReference type="InterPro" id="IPR047141">
    <property type="entry name" value="Stealth"/>
</dbReference>
<evidence type="ECO:0000256" key="1">
    <source>
        <dbReference type="ARBA" id="ARBA00007583"/>
    </source>
</evidence>
<dbReference type="InterPro" id="IPR021520">
    <property type="entry name" value="Stealth_CR2"/>
</dbReference>
<dbReference type="PANTHER" id="PTHR24045:SF0">
    <property type="entry name" value="N-ACETYLGLUCOSAMINE-1-PHOSPHOTRANSFERASE SUBUNITS ALPHA_BETA"/>
    <property type="match status" value="1"/>
</dbReference>
<dbReference type="InterPro" id="IPR031358">
    <property type="entry name" value="Stealth_CR1"/>
</dbReference>
<evidence type="ECO:0000313" key="7">
    <source>
        <dbReference type="Proteomes" id="UP000321332"/>
    </source>
</evidence>
<sequence>MPIDFVILWVDGNDPKWQVKKNQYRSDDNNLNSVERYRDYGMLKYWFRMVEVNAPWVNKIHLVTDHQVPTWLDTNHPKIHIVNHEDFMPLDTLPTFNSNAIQMYIHKIEGLAENFVLFDDDMFIVKPIVETDFFDKSGVPKDIFGFNVINPVDDFAHVFINNLSIINAEYNKKDIIKKQFFKVFNWRYGMINLVNLYLLPLPTFTRFFDTHIPYAYQKAQYIQVMRKHAVRQEQTGHHRFREITDISHWLVRYDRLVRGNFVPMRKSVGQLQYLGEQLKKHVKLVTISDRQMSQKQFDQETHQLQQAFEKTYKKSSFEK</sequence>
<reference evidence="6 7" key="1">
    <citation type="submission" date="2019-06" db="EMBL/GenBank/DDBJ databases">
        <title>Genome analyses of bacteria isolated from kimchi.</title>
        <authorList>
            <person name="Lee S."/>
            <person name="Ahn S."/>
            <person name="Roh S."/>
        </authorList>
    </citation>
    <scope>NUCLEOTIDE SEQUENCE [LARGE SCALE GENOMIC DNA]</scope>
    <source>
        <strain evidence="6 7">CBA3620</strain>
    </source>
</reference>
<dbReference type="Pfam" id="PF11380">
    <property type="entry name" value="Stealth_CR2"/>
    <property type="match status" value="1"/>
</dbReference>
<proteinExistence type="inferred from homology"/>
<evidence type="ECO:0000259" key="4">
    <source>
        <dbReference type="Pfam" id="PF11380"/>
    </source>
</evidence>
<keyword evidence="3" id="KW-0270">Exopolysaccharide synthesis</keyword>
<gene>
    <name evidence="6" type="ORF">FGL89_02080</name>
</gene>
<dbReference type="RefSeq" id="WP_014974059.1">
    <property type="nucleotide sequence ID" value="NZ_CP042374.1"/>
</dbReference>
<evidence type="ECO:0000313" key="6">
    <source>
        <dbReference type="EMBL" id="QEA33016.1"/>
    </source>
</evidence>
<dbReference type="PANTHER" id="PTHR24045">
    <property type="match status" value="1"/>
</dbReference>
<keyword evidence="2 6" id="KW-0808">Transferase</keyword>
<dbReference type="Pfam" id="PF17101">
    <property type="entry name" value="Stealth_CR1"/>
    <property type="match status" value="1"/>
</dbReference>